<dbReference type="OrthoDB" id="5241786at2"/>
<keyword evidence="7" id="KW-1185">Reference proteome</keyword>
<dbReference type="GO" id="GO:0004252">
    <property type="term" value="F:serine-type endopeptidase activity"/>
    <property type="evidence" value="ECO:0007669"/>
    <property type="project" value="UniProtKB-UniRule"/>
</dbReference>
<dbReference type="PANTHER" id="PTHR10806:SF6">
    <property type="entry name" value="SIGNAL PEPTIDASE COMPLEX CATALYTIC SUBUNIT SEC11"/>
    <property type="match status" value="1"/>
</dbReference>
<dbReference type="Proteomes" id="UP000053244">
    <property type="component" value="Unassembled WGS sequence"/>
</dbReference>
<dbReference type="GO" id="GO:0016020">
    <property type="term" value="C:membrane"/>
    <property type="evidence" value="ECO:0007669"/>
    <property type="project" value="UniProtKB-SubCell"/>
</dbReference>
<name>A0A0X3V9S1_9ACTN</name>
<evidence type="ECO:0000256" key="3">
    <source>
        <dbReference type="ARBA" id="ARBA00022989"/>
    </source>
</evidence>
<dbReference type="EC" id="3.4.21.89" evidence="5"/>
<accession>A0A0X3V9S1</accession>
<dbReference type="AlphaFoldDB" id="A0A0X3V9S1"/>
<keyword evidence="2" id="KW-0812">Transmembrane</keyword>
<dbReference type="InterPro" id="IPR019533">
    <property type="entry name" value="Peptidase_S26"/>
</dbReference>
<dbReference type="PANTHER" id="PTHR10806">
    <property type="entry name" value="SIGNAL PEPTIDASE COMPLEX CATALYTIC SUBUNIT SEC11"/>
    <property type="match status" value="1"/>
</dbReference>
<dbReference type="CDD" id="cd06530">
    <property type="entry name" value="S26_SPase_I"/>
    <property type="match status" value="1"/>
</dbReference>
<evidence type="ECO:0000256" key="5">
    <source>
        <dbReference type="NCBIfam" id="TIGR02228"/>
    </source>
</evidence>
<dbReference type="PRINTS" id="PR00728">
    <property type="entry name" value="SIGNALPTASE"/>
</dbReference>
<evidence type="ECO:0000313" key="7">
    <source>
        <dbReference type="Proteomes" id="UP000053244"/>
    </source>
</evidence>
<keyword evidence="4" id="KW-0472">Membrane</keyword>
<evidence type="ECO:0000256" key="4">
    <source>
        <dbReference type="ARBA" id="ARBA00023136"/>
    </source>
</evidence>
<dbReference type="InterPro" id="IPR036286">
    <property type="entry name" value="LexA/Signal_pep-like_sf"/>
</dbReference>
<dbReference type="NCBIfam" id="TIGR02228">
    <property type="entry name" value="sigpep_I_arch"/>
    <property type="match status" value="1"/>
</dbReference>
<comment type="caution">
    <text evidence="6">The sequence shown here is derived from an EMBL/GenBank/DDBJ whole genome shotgun (WGS) entry which is preliminary data.</text>
</comment>
<evidence type="ECO:0000256" key="2">
    <source>
        <dbReference type="ARBA" id="ARBA00022692"/>
    </source>
</evidence>
<keyword evidence="3" id="KW-1133">Transmembrane helix</keyword>
<sequence>MTVFAQHLPRLAWLCAAATGVLLLSGWSAAVVASGSMHPAVDTGDVVLTAPIHPGRIRAGQVIRFRDPGRPGRTTLHRVARIDGRGRLITQGDANRVADHRPVPPGAVVGAARLRVPYLGWPVLWWIRRQYGKVVALVLAGLTGPPGVLKLRSRRSGRRPSR</sequence>
<proteinExistence type="predicted"/>
<dbReference type="GO" id="GO:0006465">
    <property type="term" value="P:signal peptide processing"/>
    <property type="evidence" value="ECO:0007669"/>
    <property type="project" value="UniProtKB-UniRule"/>
</dbReference>
<gene>
    <name evidence="6" type="ORF">ADL15_05360</name>
</gene>
<organism evidence="6 7">
    <name type="scientific">Actinoplanes awajinensis subsp. mycoplanecinus</name>
    <dbReference type="NCBI Taxonomy" id="135947"/>
    <lineage>
        <taxon>Bacteria</taxon>
        <taxon>Bacillati</taxon>
        <taxon>Actinomycetota</taxon>
        <taxon>Actinomycetes</taxon>
        <taxon>Micromonosporales</taxon>
        <taxon>Micromonosporaceae</taxon>
        <taxon>Actinoplanes</taxon>
    </lineage>
</organism>
<evidence type="ECO:0000256" key="1">
    <source>
        <dbReference type="ARBA" id="ARBA00004370"/>
    </source>
</evidence>
<reference evidence="6 7" key="1">
    <citation type="submission" date="2015-10" db="EMBL/GenBank/DDBJ databases">
        <authorList>
            <person name="Gilbert D.G."/>
        </authorList>
    </citation>
    <scope>NUCLEOTIDE SEQUENCE [LARGE SCALE GENOMIC DNA]</scope>
    <source>
        <strain evidence="6 7">NRRL B-16712</strain>
    </source>
</reference>
<dbReference type="EMBL" id="LLZH01000017">
    <property type="protein sequence ID" value="KUL41167.1"/>
    <property type="molecule type" value="Genomic_DNA"/>
</dbReference>
<dbReference type="Gene3D" id="2.10.109.10">
    <property type="entry name" value="Umud Fragment, subunit A"/>
    <property type="match status" value="1"/>
</dbReference>
<dbReference type="InterPro" id="IPR001733">
    <property type="entry name" value="Peptidase_S26B"/>
</dbReference>
<comment type="subcellular location">
    <subcellularLocation>
        <location evidence="1">Membrane</location>
    </subcellularLocation>
</comment>
<protein>
    <recommendedName>
        <fullName evidence="5">Signal peptidase I</fullName>
        <ecNumber evidence="5">3.4.21.89</ecNumber>
    </recommendedName>
</protein>
<dbReference type="RefSeq" id="WP_067685483.1">
    <property type="nucleotide sequence ID" value="NZ_LLZH01000017.1"/>
</dbReference>
<dbReference type="SUPFAM" id="SSF51306">
    <property type="entry name" value="LexA/Signal peptidase"/>
    <property type="match status" value="1"/>
</dbReference>
<evidence type="ECO:0000313" key="6">
    <source>
        <dbReference type="EMBL" id="KUL41167.1"/>
    </source>
</evidence>
<dbReference type="GO" id="GO:0009003">
    <property type="term" value="F:signal peptidase activity"/>
    <property type="evidence" value="ECO:0007669"/>
    <property type="project" value="UniProtKB-EC"/>
</dbReference>